<reference evidence="2" key="1">
    <citation type="submission" date="2019-08" db="EMBL/GenBank/DDBJ databases">
        <title>Rapid identification of Enteric Bacteria from Whole Genome Sequences (WGS) using Average Nucleotide Identity (ANI).</title>
        <authorList>
            <person name="Lane C."/>
        </authorList>
    </citation>
    <scope>NUCLEOTIDE SEQUENCE [LARGE SCALE GENOMIC DNA]</scope>
    <source>
        <strain evidence="2">2010D-8461</strain>
    </source>
</reference>
<protein>
    <recommendedName>
        <fullName evidence="4">Transmembrane protein</fullName>
    </recommendedName>
</protein>
<dbReference type="Proteomes" id="UP000364097">
    <property type="component" value="Unassembled WGS sequence"/>
</dbReference>
<feature type="transmembrane region" description="Helical" evidence="1">
    <location>
        <begin position="142"/>
        <end position="160"/>
    </location>
</feature>
<evidence type="ECO:0008006" key="4">
    <source>
        <dbReference type="Google" id="ProtNLM"/>
    </source>
</evidence>
<name>A0ABW9N2S5_9BACT</name>
<keyword evidence="1" id="KW-1133">Transmembrane helix</keyword>
<evidence type="ECO:0000256" key="1">
    <source>
        <dbReference type="SAM" id="Phobius"/>
    </source>
</evidence>
<sequence length="168" mass="20369">MLKLCFQKKVFLFQAKFSNCESKFDDTMTMFALSLAYREKMEYYLNLTSSIVDKENYHDVIDVKKDFYTFNLKYFFSNPVHYNYQQKHTIWKIIFQYYDILEQHQELKIQIENLVDILYIDQNQEEEKIEKIKEDKRKKIEMFFLIIGGFVTLASLISAYKDAMELFG</sequence>
<accession>A0ABW9N2S5</accession>
<dbReference type="EMBL" id="AACKMW020000009">
    <property type="protein sequence ID" value="MPB98574.1"/>
    <property type="molecule type" value="Genomic_DNA"/>
</dbReference>
<gene>
    <name evidence="2" type="ORF">A0Z09_000570</name>
</gene>
<keyword evidence="1" id="KW-0812">Transmembrane</keyword>
<evidence type="ECO:0000313" key="2">
    <source>
        <dbReference type="EMBL" id="MPB98574.1"/>
    </source>
</evidence>
<comment type="caution">
    <text evidence="2">The sequence shown here is derived from an EMBL/GenBank/DDBJ whole genome shotgun (WGS) entry which is preliminary data.</text>
</comment>
<dbReference type="RefSeq" id="WP_158336981.1">
    <property type="nucleotide sequence ID" value="NZ_AACKMW020000009.1"/>
</dbReference>
<keyword evidence="1" id="KW-0472">Membrane</keyword>
<keyword evidence="3" id="KW-1185">Reference proteome</keyword>
<proteinExistence type="predicted"/>
<evidence type="ECO:0000313" key="3">
    <source>
        <dbReference type="Proteomes" id="UP000364097"/>
    </source>
</evidence>
<organism evidence="2 3">
    <name type="scientific">Campylobacter subantarcticus</name>
    <dbReference type="NCBI Taxonomy" id="497724"/>
    <lineage>
        <taxon>Bacteria</taxon>
        <taxon>Pseudomonadati</taxon>
        <taxon>Campylobacterota</taxon>
        <taxon>Epsilonproteobacteria</taxon>
        <taxon>Campylobacterales</taxon>
        <taxon>Campylobacteraceae</taxon>
        <taxon>Campylobacter</taxon>
    </lineage>
</organism>